<reference evidence="6" key="2">
    <citation type="submission" date="2021-09" db="EMBL/GenBank/DDBJ databases">
        <authorList>
            <person name="Gilroy R."/>
        </authorList>
    </citation>
    <scope>NUCLEOTIDE SEQUENCE</scope>
    <source>
        <strain evidence="6">CHK171-7178</strain>
    </source>
</reference>
<gene>
    <name evidence="6" type="ORF">K8V56_05485</name>
</gene>
<dbReference type="GO" id="GO:0005524">
    <property type="term" value="F:ATP binding"/>
    <property type="evidence" value="ECO:0007669"/>
    <property type="project" value="UniProtKB-KW"/>
</dbReference>
<dbReference type="GO" id="GO:0003677">
    <property type="term" value="F:DNA binding"/>
    <property type="evidence" value="ECO:0007669"/>
    <property type="project" value="InterPro"/>
</dbReference>
<proteinExistence type="predicted"/>
<dbReference type="PANTHER" id="PTHR11070">
    <property type="entry name" value="UVRD / RECB / PCRA DNA HELICASE FAMILY MEMBER"/>
    <property type="match status" value="1"/>
</dbReference>
<feature type="domain" description="UvrD-like helicase C-terminal" evidence="5">
    <location>
        <begin position="685"/>
        <end position="732"/>
    </location>
</feature>
<evidence type="ECO:0000256" key="3">
    <source>
        <dbReference type="ARBA" id="ARBA00022806"/>
    </source>
</evidence>
<dbReference type="Gene3D" id="3.40.50.300">
    <property type="entry name" value="P-loop containing nucleotide triphosphate hydrolases"/>
    <property type="match status" value="3"/>
</dbReference>
<dbReference type="EMBL" id="DYWT01000092">
    <property type="protein sequence ID" value="HJF31216.1"/>
    <property type="molecule type" value="Genomic_DNA"/>
</dbReference>
<dbReference type="GO" id="GO:0043138">
    <property type="term" value="F:3'-5' DNA helicase activity"/>
    <property type="evidence" value="ECO:0007669"/>
    <property type="project" value="TreeGrafter"/>
</dbReference>
<evidence type="ECO:0000256" key="4">
    <source>
        <dbReference type="ARBA" id="ARBA00022840"/>
    </source>
</evidence>
<dbReference type="Pfam" id="PF13538">
    <property type="entry name" value="UvrD_C_2"/>
    <property type="match status" value="1"/>
</dbReference>
<comment type="caution">
    <text evidence="6">The sequence shown here is derived from an EMBL/GenBank/DDBJ whole genome shotgun (WGS) entry which is preliminary data.</text>
</comment>
<dbReference type="InterPro" id="IPR027417">
    <property type="entry name" value="P-loop_NTPase"/>
</dbReference>
<dbReference type="GO" id="GO:0005829">
    <property type="term" value="C:cytosol"/>
    <property type="evidence" value="ECO:0007669"/>
    <property type="project" value="TreeGrafter"/>
</dbReference>
<organism evidence="6 7">
    <name type="scientific">Sporosarcina psychrophila</name>
    <name type="common">Bacillus psychrophilus</name>
    <dbReference type="NCBI Taxonomy" id="1476"/>
    <lineage>
        <taxon>Bacteria</taxon>
        <taxon>Bacillati</taxon>
        <taxon>Bacillota</taxon>
        <taxon>Bacilli</taxon>
        <taxon>Bacillales</taxon>
        <taxon>Caryophanaceae</taxon>
        <taxon>Sporosarcina</taxon>
    </lineage>
</organism>
<sequence>MMQKHPDFEFEMERLEYTKQYMQKLLEESLRDVKSSQDQIRQSMADLDYLDSSLSYINILTNARFFEMARSQKEGLEAIQQKPYFARIHFQKEDEADELLYIGKTSLFHRETQEPIIVDWRSPVANVYYDGRLGNLSYKVRDEEFEGHLYSKRQYRIENGDLLDIRDVDLTTNDELLQEALAGKADTRLTEIVSTIQAEQNAIIRANLKQPIIVQGAAGSGKTTIALHRISYFLYTMGENFPSDKLMILAPSKLFMDYIADVLPELGVGRICQTTYTEYVLSATGLKMKLTDPDAKLEQLTESDMLNSNLLFVTRVKGSLQYREIMRSYVSKLELDMAQLFDDVHIEKYRIIKASRLKQLFLKEFSYMPVEKRLDRIKIIIQSDVKRKRKQLMDMLREKYDAALDKALYGIKDDEKRKLKLTRILEERDERLPAIEKEGKTAASVYMRKFKKYNVKKLYRDWLTNSELQNELAEEWSEHERDAFFKAHEKEAWEVEDLAALYYLHALLKGVADNWKMRVVFIDEVQDYSEFQLASLQDGLETDMFTMVGDLAQGIHSYRSLTSWGPIRELFPRATYTTLQKSYRTTIEIMNLANKVLAQMDEDLPLVEPVVRHGREPEFYEMHAFDAAKMGGIYKGIIDRGHKSVALICKTRKDAKKIHTYLEDFGLSVQLLGDQSGISEHGLLIVPSHLAKGLEFDAVIVTAFDEPFRDHPIDRKLLYVAMTRPMHELHIVRETVELPR</sequence>
<dbReference type="GO" id="GO:0016787">
    <property type="term" value="F:hydrolase activity"/>
    <property type="evidence" value="ECO:0007669"/>
    <property type="project" value="UniProtKB-KW"/>
</dbReference>
<accession>A0A921FZV5</accession>
<keyword evidence="3" id="KW-0347">Helicase</keyword>
<dbReference type="InterPro" id="IPR048228">
    <property type="entry name" value="HelD_bacillota"/>
</dbReference>
<dbReference type="InterPro" id="IPR027785">
    <property type="entry name" value="UvrD-like_helicase_C"/>
</dbReference>
<dbReference type="Proteomes" id="UP000698173">
    <property type="component" value="Unassembled WGS sequence"/>
</dbReference>
<evidence type="ECO:0000256" key="1">
    <source>
        <dbReference type="ARBA" id="ARBA00022741"/>
    </source>
</evidence>
<dbReference type="SUPFAM" id="SSF52540">
    <property type="entry name" value="P-loop containing nucleoside triphosphate hydrolases"/>
    <property type="match status" value="1"/>
</dbReference>
<reference evidence="6" key="1">
    <citation type="journal article" date="2021" name="PeerJ">
        <title>Extensive microbial diversity within the chicken gut microbiome revealed by metagenomics and culture.</title>
        <authorList>
            <person name="Gilroy R."/>
            <person name="Ravi A."/>
            <person name="Getino M."/>
            <person name="Pursley I."/>
            <person name="Horton D.L."/>
            <person name="Alikhan N.F."/>
            <person name="Baker D."/>
            <person name="Gharbi K."/>
            <person name="Hall N."/>
            <person name="Watson M."/>
            <person name="Adriaenssens E.M."/>
            <person name="Foster-Nyarko E."/>
            <person name="Jarju S."/>
            <person name="Secka A."/>
            <person name="Antonio M."/>
            <person name="Oren A."/>
            <person name="Chaudhuri R.R."/>
            <person name="La Ragione R."/>
            <person name="Hildebrand F."/>
            <person name="Pallen M.J."/>
        </authorList>
    </citation>
    <scope>NUCLEOTIDE SEQUENCE</scope>
    <source>
        <strain evidence="6">CHK171-7178</strain>
    </source>
</reference>
<dbReference type="PANTHER" id="PTHR11070:SF17">
    <property type="entry name" value="DNA HELICASE IV"/>
    <property type="match status" value="1"/>
</dbReference>
<evidence type="ECO:0000259" key="5">
    <source>
        <dbReference type="Pfam" id="PF13538"/>
    </source>
</evidence>
<keyword evidence="1" id="KW-0547">Nucleotide-binding</keyword>
<keyword evidence="4" id="KW-0067">ATP-binding</keyword>
<keyword evidence="2" id="KW-0378">Hydrolase</keyword>
<dbReference type="InterPro" id="IPR000212">
    <property type="entry name" value="DNA_helicase_UvrD/REP"/>
</dbReference>
<evidence type="ECO:0000313" key="7">
    <source>
        <dbReference type="Proteomes" id="UP000698173"/>
    </source>
</evidence>
<name>A0A921FZV5_SPOPS</name>
<dbReference type="GO" id="GO:0000725">
    <property type="term" value="P:recombinational repair"/>
    <property type="evidence" value="ECO:0007669"/>
    <property type="project" value="TreeGrafter"/>
</dbReference>
<dbReference type="InterPro" id="IPR013986">
    <property type="entry name" value="DExx_box_DNA_helicase_dom_sf"/>
</dbReference>
<evidence type="ECO:0000256" key="2">
    <source>
        <dbReference type="ARBA" id="ARBA00022801"/>
    </source>
</evidence>
<protein>
    <submittedName>
        <fullName evidence="6">AAA family ATPase</fullName>
    </submittedName>
</protein>
<dbReference type="Gene3D" id="1.10.10.160">
    <property type="match status" value="1"/>
</dbReference>
<evidence type="ECO:0000313" key="6">
    <source>
        <dbReference type="EMBL" id="HJF31216.1"/>
    </source>
</evidence>
<dbReference type="NCBIfam" id="NF041464">
    <property type="entry name" value="HelD_BACSU"/>
    <property type="match status" value="1"/>
</dbReference>
<dbReference type="AlphaFoldDB" id="A0A921FZV5"/>